<dbReference type="PANTHER" id="PTHR21495">
    <property type="entry name" value="NUCLEOPORIN-RELATED"/>
    <property type="match status" value="1"/>
</dbReference>
<dbReference type="AlphaFoldDB" id="A0A2Z7C2P4"/>
<reference evidence="5 6" key="1">
    <citation type="journal article" date="2015" name="Proc. Natl. Acad. Sci. U.S.A.">
        <title>The resurrection genome of Boea hygrometrica: A blueprint for survival of dehydration.</title>
        <authorList>
            <person name="Xiao L."/>
            <person name="Yang G."/>
            <person name="Zhang L."/>
            <person name="Yang X."/>
            <person name="Zhao S."/>
            <person name="Ji Z."/>
            <person name="Zhou Q."/>
            <person name="Hu M."/>
            <person name="Wang Y."/>
            <person name="Chen M."/>
            <person name="Xu Y."/>
            <person name="Jin H."/>
            <person name="Xiao X."/>
            <person name="Hu G."/>
            <person name="Bao F."/>
            <person name="Hu Y."/>
            <person name="Wan P."/>
            <person name="Li L."/>
            <person name="Deng X."/>
            <person name="Kuang T."/>
            <person name="Xiang C."/>
            <person name="Zhu J.K."/>
            <person name="Oliver M.J."/>
            <person name="He Y."/>
        </authorList>
    </citation>
    <scope>NUCLEOTIDE SEQUENCE [LARGE SCALE GENOMIC DNA]</scope>
    <source>
        <strain evidence="6">cv. XS01</strain>
    </source>
</reference>
<protein>
    <recommendedName>
        <fullName evidence="4">Dirigent protein</fullName>
    </recommendedName>
</protein>
<accession>A0A2Z7C2P4</accession>
<gene>
    <name evidence="5" type="ORF">F511_09308</name>
</gene>
<evidence type="ECO:0000256" key="4">
    <source>
        <dbReference type="RuleBase" id="RU363099"/>
    </source>
</evidence>
<comment type="similarity">
    <text evidence="1 4">Belongs to the plant dirigent protein family.</text>
</comment>
<comment type="function">
    <text evidence="4">Dirigent proteins impart stereoselectivity on the phenoxy radical-coupling reaction, yielding optically active lignans from two molecules of coniferyl alcohol in the biosynthesis of lignans, flavonolignans, and alkaloids and thus plays a central role in plant secondary metabolism.</text>
</comment>
<dbReference type="GO" id="GO:0009699">
    <property type="term" value="P:phenylpropanoid biosynthetic process"/>
    <property type="evidence" value="ECO:0007669"/>
    <property type="project" value="UniProtKB-ARBA"/>
</dbReference>
<keyword evidence="3 4" id="KW-0964">Secreted</keyword>
<comment type="subcellular location">
    <subcellularLocation>
        <location evidence="4">Secreted</location>
        <location evidence="4">Extracellular space</location>
        <location evidence="4">Apoplast</location>
    </subcellularLocation>
</comment>
<evidence type="ECO:0000256" key="3">
    <source>
        <dbReference type="ARBA" id="ARBA00022525"/>
    </source>
</evidence>
<sequence length="112" mass="12343">MVRVADDALRVASTPGSKIIGRAQGIYASSSLEETAFFMTLNLVFTDGDYNGSTLSLHGYNPSAHKFREMAIVGGSGAFRLARGIATARTVWFNLTTLYFVIEYHVVVLHYY</sequence>
<dbReference type="InterPro" id="IPR044859">
    <property type="entry name" value="Allene_oxi_cyc_Dirigent"/>
</dbReference>
<evidence type="ECO:0000313" key="6">
    <source>
        <dbReference type="Proteomes" id="UP000250235"/>
    </source>
</evidence>
<keyword evidence="4" id="KW-0052">Apoplast</keyword>
<evidence type="ECO:0000256" key="2">
    <source>
        <dbReference type="ARBA" id="ARBA00011738"/>
    </source>
</evidence>
<dbReference type="OrthoDB" id="1864232at2759"/>
<name>A0A2Z7C2P4_9LAMI</name>
<dbReference type="Pfam" id="PF03018">
    <property type="entry name" value="Dirigent"/>
    <property type="match status" value="1"/>
</dbReference>
<proteinExistence type="inferred from homology"/>
<dbReference type="InterPro" id="IPR004265">
    <property type="entry name" value="Dirigent"/>
</dbReference>
<dbReference type="EMBL" id="KQ999837">
    <property type="protein sequence ID" value="KZV41112.1"/>
    <property type="molecule type" value="Genomic_DNA"/>
</dbReference>
<evidence type="ECO:0000313" key="5">
    <source>
        <dbReference type="EMBL" id="KZV41112.1"/>
    </source>
</evidence>
<keyword evidence="6" id="KW-1185">Reference proteome</keyword>
<dbReference type="Proteomes" id="UP000250235">
    <property type="component" value="Unassembled WGS sequence"/>
</dbReference>
<comment type="subunit">
    <text evidence="2 4">Homodimer.</text>
</comment>
<dbReference type="Gene3D" id="2.40.480.10">
    <property type="entry name" value="Allene oxide cyclase-like"/>
    <property type="match status" value="1"/>
</dbReference>
<evidence type="ECO:0000256" key="1">
    <source>
        <dbReference type="ARBA" id="ARBA00010746"/>
    </source>
</evidence>
<dbReference type="GO" id="GO:0048046">
    <property type="term" value="C:apoplast"/>
    <property type="evidence" value="ECO:0007669"/>
    <property type="project" value="UniProtKB-SubCell"/>
</dbReference>
<organism evidence="5 6">
    <name type="scientific">Dorcoceras hygrometricum</name>
    <dbReference type="NCBI Taxonomy" id="472368"/>
    <lineage>
        <taxon>Eukaryota</taxon>
        <taxon>Viridiplantae</taxon>
        <taxon>Streptophyta</taxon>
        <taxon>Embryophyta</taxon>
        <taxon>Tracheophyta</taxon>
        <taxon>Spermatophyta</taxon>
        <taxon>Magnoliopsida</taxon>
        <taxon>eudicotyledons</taxon>
        <taxon>Gunneridae</taxon>
        <taxon>Pentapetalae</taxon>
        <taxon>asterids</taxon>
        <taxon>lamiids</taxon>
        <taxon>Lamiales</taxon>
        <taxon>Gesneriaceae</taxon>
        <taxon>Didymocarpoideae</taxon>
        <taxon>Trichosporeae</taxon>
        <taxon>Loxocarpinae</taxon>
        <taxon>Dorcoceras</taxon>
    </lineage>
</organism>